<feature type="binding site" evidence="1">
    <location>
        <begin position="270"/>
        <end position="277"/>
    </location>
    <ligand>
        <name>ATP</name>
        <dbReference type="ChEBI" id="CHEBI:30616"/>
    </ligand>
</feature>
<evidence type="ECO:0000313" key="3">
    <source>
        <dbReference type="EMBL" id="KAK0634772.1"/>
    </source>
</evidence>
<dbReference type="GO" id="GO:0005524">
    <property type="term" value="F:ATP binding"/>
    <property type="evidence" value="ECO:0007669"/>
    <property type="project" value="UniProtKB-KW"/>
</dbReference>
<keyword evidence="1" id="KW-0067">ATP-binding</keyword>
<dbReference type="InterPro" id="IPR003812">
    <property type="entry name" value="Fido"/>
</dbReference>
<dbReference type="AlphaFoldDB" id="A0AA39XIR2"/>
<comment type="caution">
    <text evidence="3">The sequence shown here is derived from an EMBL/GenBank/DDBJ whole genome shotgun (WGS) entry which is preliminary data.</text>
</comment>
<dbReference type="PANTHER" id="PTHR13504:SF38">
    <property type="entry name" value="FIDO DOMAIN-CONTAINING PROTEIN"/>
    <property type="match status" value="1"/>
</dbReference>
<reference evidence="3" key="1">
    <citation type="submission" date="2023-06" db="EMBL/GenBank/DDBJ databases">
        <title>Genome-scale phylogeny and comparative genomics of the fungal order Sordariales.</title>
        <authorList>
            <consortium name="Lawrence Berkeley National Laboratory"/>
            <person name="Hensen N."/>
            <person name="Bonometti L."/>
            <person name="Westerberg I."/>
            <person name="Brannstrom I.O."/>
            <person name="Guillou S."/>
            <person name="Cros-Aarteil S."/>
            <person name="Calhoun S."/>
            <person name="Haridas S."/>
            <person name="Kuo A."/>
            <person name="Mondo S."/>
            <person name="Pangilinan J."/>
            <person name="Riley R."/>
            <person name="LaButti K."/>
            <person name="Andreopoulos B."/>
            <person name="Lipzen A."/>
            <person name="Chen C."/>
            <person name="Yanf M."/>
            <person name="Daum C."/>
            <person name="Ng V."/>
            <person name="Clum A."/>
            <person name="Steindorff A."/>
            <person name="Ohm R."/>
            <person name="Martin F."/>
            <person name="Silar P."/>
            <person name="Natvig D."/>
            <person name="Lalanne C."/>
            <person name="Gautier V."/>
            <person name="Ament-velasquez S.L."/>
            <person name="Kruys A."/>
            <person name="Hutchinson M.I."/>
            <person name="Powell A.J."/>
            <person name="Barry K."/>
            <person name="Miller A.N."/>
            <person name="Grigoriev I.V."/>
            <person name="Debuchy R."/>
            <person name="Gladieux P."/>
            <person name="Thoren M.H."/>
            <person name="Johannesson H."/>
        </authorList>
    </citation>
    <scope>NUCLEOTIDE SEQUENCE</scope>
    <source>
        <strain evidence="3">SMH3391-2</strain>
    </source>
</reference>
<protein>
    <submittedName>
        <fullName evidence="3">Fido domain-containing protein</fullName>
    </submittedName>
</protein>
<name>A0AA39XIR2_9PEZI</name>
<evidence type="ECO:0000313" key="4">
    <source>
        <dbReference type="Proteomes" id="UP001174934"/>
    </source>
</evidence>
<organism evidence="3 4">
    <name type="scientific">Bombardia bombarda</name>
    <dbReference type="NCBI Taxonomy" id="252184"/>
    <lineage>
        <taxon>Eukaryota</taxon>
        <taxon>Fungi</taxon>
        <taxon>Dikarya</taxon>
        <taxon>Ascomycota</taxon>
        <taxon>Pezizomycotina</taxon>
        <taxon>Sordariomycetes</taxon>
        <taxon>Sordariomycetidae</taxon>
        <taxon>Sordariales</taxon>
        <taxon>Lasiosphaeriaceae</taxon>
        <taxon>Bombardia</taxon>
    </lineage>
</organism>
<evidence type="ECO:0000259" key="2">
    <source>
        <dbReference type="PROSITE" id="PS51459"/>
    </source>
</evidence>
<feature type="domain" description="Fido" evidence="2">
    <location>
        <begin position="169"/>
        <end position="327"/>
    </location>
</feature>
<proteinExistence type="predicted"/>
<dbReference type="InterPro" id="IPR040198">
    <property type="entry name" value="Fido_containing"/>
</dbReference>
<dbReference type="InterPro" id="IPR036597">
    <property type="entry name" value="Fido-like_dom_sf"/>
</dbReference>
<gene>
    <name evidence="3" type="ORF">B0T17DRAFT_514268</name>
</gene>
<sequence length="355" mass="40438">MLWARHIKKSRRRPAGLPATVMEWPAWNNKHYTIRLSQDLVEIVTRDFPEDPAAIITKAHRNGTSHHPNVCEQLEWSFIQFIYGSNRIETVGTSMCITIKLCRAVSHGVAVDAEIDDDSPEYEEHIPALVQSHRKGDMAGVIRSRKEVVQHAKALAYLVDQVILEDEPISEQLILDTHGFLCKNIDDETPVGEYRDYEVAVAYSKPGEKKKRAAQCMRAKAVPAYMANLVEHLNKEIAEAEDEAGGGGLDPCALAARFHHHFVMIRPFGDDNGRMTRLIMNVLFLKYTGYLSLFGHEDGDKEEYLAIVGRGRKIFDEEDMEVEFSRQASHLEFARYVLRKSELGLFQMWERESLG</sequence>
<dbReference type="Pfam" id="PF02661">
    <property type="entry name" value="Fic"/>
    <property type="match status" value="1"/>
</dbReference>
<dbReference type="SUPFAM" id="SSF140931">
    <property type="entry name" value="Fic-like"/>
    <property type="match status" value="1"/>
</dbReference>
<dbReference type="PROSITE" id="PS51459">
    <property type="entry name" value="FIDO"/>
    <property type="match status" value="1"/>
</dbReference>
<dbReference type="Gene3D" id="1.10.3290.10">
    <property type="entry name" value="Fido-like domain"/>
    <property type="match status" value="1"/>
</dbReference>
<dbReference type="EMBL" id="JAULSR010000001">
    <property type="protein sequence ID" value="KAK0634772.1"/>
    <property type="molecule type" value="Genomic_DNA"/>
</dbReference>
<keyword evidence="1" id="KW-0547">Nucleotide-binding</keyword>
<dbReference type="Proteomes" id="UP001174934">
    <property type="component" value="Unassembled WGS sequence"/>
</dbReference>
<keyword evidence="4" id="KW-1185">Reference proteome</keyword>
<dbReference type="PANTHER" id="PTHR13504">
    <property type="entry name" value="FIDO DOMAIN-CONTAINING PROTEIN DDB_G0283145"/>
    <property type="match status" value="1"/>
</dbReference>
<accession>A0AA39XIR2</accession>
<evidence type="ECO:0000256" key="1">
    <source>
        <dbReference type="PIRSR" id="PIRSR640198-2"/>
    </source>
</evidence>